<protein>
    <submittedName>
        <fullName evidence="2">Uncharacterized protein C9G1.06c</fullName>
    </submittedName>
</protein>
<dbReference type="PANTHER" id="PTHR33623">
    <property type="entry name" value="OS04G0572500 PROTEIN"/>
    <property type="match status" value="1"/>
</dbReference>
<evidence type="ECO:0000313" key="2">
    <source>
        <dbReference type="EMBL" id="JAT66839.1"/>
    </source>
</evidence>
<feature type="region of interest" description="Disordered" evidence="1">
    <location>
        <begin position="152"/>
        <end position="193"/>
    </location>
</feature>
<feature type="compositionally biased region" description="Low complexity" evidence="1">
    <location>
        <begin position="172"/>
        <end position="182"/>
    </location>
</feature>
<feature type="region of interest" description="Disordered" evidence="1">
    <location>
        <begin position="359"/>
        <end position="383"/>
    </location>
</feature>
<gene>
    <name evidence="2" type="primary">SPAC9G1.06c</name>
    <name evidence="2" type="ORF">g.77036</name>
</gene>
<feature type="compositionally biased region" description="Basic and acidic residues" evidence="1">
    <location>
        <begin position="368"/>
        <end position="378"/>
    </location>
</feature>
<feature type="compositionally biased region" description="Basic and acidic residues" evidence="1">
    <location>
        <begin position="152"/>
        <end position="164"/>
    </location>
</feature>
<feature type="compositionally biased region" description="Low complexity" evidence="1">
    <location>
        <begin position="309"/>
        <end position="318"/>
    </location>
</feature>
<dbReference type="AlphaFoldDB" id="A0A1D1ZJ39"/>
<organism evidence="2">
    <name type="scientific">Anthurium amnicola</name>
    <dbReference type="NCBI Taxonomy" id="1678845"/>
    <lineage>
        <taxon>Eukaryota</taxon>
        <taxon>Viridiplantae</taxon>
        <taxon>Streptophyta</taxon>
        <taxon>Embryophyta</taxon>
        <taxon>Tracheophyta</taxon>
        <taxon>Spermatophyta</taxon>
        <taxon>Magnoliopsida</taxon>
        <taxon>Liliopsida</taxon>
        <taxon>Araceae</taxon>
        <taxon>Pothoideae</taxon>
        <taxon>Potheae</taxon>
        <taxon>Anthurium</taxon>
    </lineage>
</organism>
<sequence>MASLSPSSPGKPLRLKDFLMEDTNSDSCSGFRTVPRRLPDKSVRYLLAMELSGDGACGDRPLPRCPSKGGALTKITAVINAVKMLPFASTSTAYSHDCNKQGGFLSRSFSRKLRRGFWRKREKEHPHRVEDVAVRTTAVMVRDIVRLRSLGDEKREAEATEKAGPRSPPSPVSSNKSSRTSSAGGGQAWSDTESAGLELSSSCGSSVCDGELKGRSPDRVAGRCASPCSSPCMALVRGVGEDSVSKATCHRELEVKEEETAGGEGLGCPCHYEKEKDQLSPVSVMDFPYEEEDNDEGEDEDEEAEAERASPVEVAAASPPSFHHSLAKLERAKQQLLQKIRDFESLAALVDPVDLDARFASSDDEGEPDGHNQELHDHEDDDEAGADDQLLQFQVEIQERAFSLFRELQRRGGSPGKASAGGLLVDFFAERLSYAEVGLRTRMAWKQRPSGRTAGELEEELLLQTAEDWVAGRRRGEDVHSRVIGVSEVEMDGRWTCPHVDEEGEIAGDLEAVVVASLVDELLVGLFQN</sequence>
<proteinExistence type="predicted"/>
<feature type="compositionally biased region" description="Acidic residues" evidence="1">
    <location>
        <begin position="290"/>
        <end position="305"/>
    </location>
</feature>
<dbReference type="PANTHER" id="PTHR33623:SF4">
    <property type="entry name" value="DUF4378 DOMAIN-CONTAINING PROTEIN"/>
    <property type="match status" value="1"/>
</dbReference>
<name>A0A1D1ZJ39_9ARAE</name>
<feature type="region of interest" description="Disordered" evidence="1">
    <location>
        <begin position="290"/>
        <end position="318"/>
    </location>
</feature>
<accession>A0A1D1ZJ39</accession>
<evidence type="ECO:0000256" key="1">
    <source>
        <dbReference type="SAM" id="MobiDB-lite"/>
    </source>
</evidence>
<dbReference type="EMBL" id="GDJX01001097">
    <property type="protein sequence ID" value="JAT66839.1"/>
    <property type="molecule type" value="Transcribed_RNA"/>
</dbReference>
<reference evidence="2" key="1">
    <citation type="submission" date="2015-07" db="EMBL/GenBank/DDBJ databases">
        <title>Transcriptome Assembly of Anthurium amnicola.</title>
        <authorList>
            <person name="Suzuki J."/>
        </authorList>
    </citation>
    <scope>NUCLEOTIDE SEQUENCE</scope>
</reference>